<accession>A0A8S4A8T9</accession>
<dbReference type="InterPro" id="IPR035965">
    <property type="entry name" value="PAS-like_dom_sf"/>
</dbReference>
<reference evidence="9" key="1">
    <citation type="submission" date="2021-04" db="EMBL/GenBank/DDBJ databases">
        <authorList>
            <consortium name="Molecular Ecology Group"/>
        </authorList>
    </citation>
    <scope>NUCLEOTIDE SEQUENCE</scope>
</reference>
<dbReference type="CDD" id="cd00130">
    <property type="entry name" value="PAS"/>
    <property type="match status" value="2"/>
</dbReference>
<sequence>LGDAWGQRSPPKTALEKELGSHLLQTLDGFIFVVAPDGKIMYISETASVHLGLSQVELTGGSIYEYIHPADHDEMTALLNVHHPYHTHILQDVEIERSFFLRMKCVLAKRNAGLTSGGYKVSTLYCFVFSTSCLKNKFCFLHFLCFHRLMFRASLDLKLIFLDARVAALTGYEPQDLIEKTLYHYIHACDILHMRYAHHTLLLKGQVTTRYYRFMAKDGGWVWMQSYATIVHNSRSSRPHCIVSVNYVLSEVMHKDAQIQIEQTMSSKELSPYSAMKSSSSTNNGANNNNNSNTCGTGSSGGKIRPARNKSRRSPYPQVSTEAVPEFGSEYSLDKTSMEYGTPEIPSIPLQPYANVMYSSTPENIAVDRYSALYSTPYPHHGMAMYRDAACVYSPYQATAHAHQRYLDNRSPYRTYEERYYPARDPAAYPGYLSTNAAIQSAAAASTSRLTQPTDTNHDASKACLGGQQQYDFRSSGGGGGSSGGSGCGSCSRSSSRDAPSYSAMNYTAPFSNRSESSASEVDVGSEEFTEKRQQHKKHQQKKHMNQQQQHSTSLSQQTLSHLPETSSASSTGALCRALAESINGKSDVTSCSNKADSYSKTAEISATGTIQNSSQPHRESAIPQSVIIRRTSSVSATFSSTDINRTTSSSPGVANRNNCNGKMPKPLPIQSEVSSSPSGAKFVPHSSPSNATLSTSLASSNSVSSTIHHHHSQIQQEHHLGNNSHHYVQNPQHSHQTEVNSQTVTNIRKTPVTTGDIMQLTSPLTHNVDIPVHGDISSHNEKLYELSSGTGHGNKLCDLTYPSNGVNDKFFEMSLSTGAATNKYYDMSSGSANLLFDMTSPSSKLYEMSSTNANNKLYEMTSVHHSVKNYYDMSTGSTPSNKFYDMRLMHDKNMATTANDYNTCIKAAACSYDNYAQASVYQTAALQAQRSYPVMPQAGYTSVIVDPQQYHVANGYAVH</sequence>
<proteinExistence type="predicted"/>
<dbReference type="PANTHER" id="PTHR23043">
    <property type="entry name" value="HYPOXIA-INDUCIBLE FACTOR 1 ALPHA"/>
    <property type="match status" value="1"/>
</dbReference>
<feature type="non-terminal residue" evidence="9">
    <location>
        <position position="1"/>
    </location>
</feature>
<dbReference type="InterPro" id="IPR013655">
    <property type="entry name" value="PAS_fold_3"/>
</dbReference>
<dbReference type="GO" id="GO:0000977">
    <property type="term" value="F:RNA polymerase II transcription regulatory region sequence-specific DNA binding"/>
    <property type="evidence" value="ECO:0007669"/>
    <property type="project" value="TreeGrafter"/>
</dbReference>
<feature type="compositionally biased region" description="Low complexity" evidence="7">
    <location>
        <begin position="546"/>
        <end position="563"/>
    </location>
</feature>
<feature type="compositionally biased region" description="Basic residues" evidence="7">
    <location>
        <begin position="534"/>
        <end position="545"/>
    </location>
</feature>
<dbReference type="SUPFAM" id="SSF55785">
    <property type="entry name" value="PYP-like sensor domain (PAS domain)"/>
    <property type="match status" value="2"/>
</dbReference>
<evidence type="ECO:0000256" key="5">
    <source>
        <dbReference type="ARBA" id="ARBA00023163"/>
    </source>
</evidence>
<feature type="region of interest" description="Disordered" evidence="7">
    <location>
        <begin position="639"/>
        <end position="720"/>
    </location>
</feature>
<dbReference type="SMART" id="SM00091">
    <property type="entry name" value="PAS"/>
    <property type="match status" value="2"/>
</dbReference>
<dbReference type="GO" id="GO:0005634">
    <property type="term" value="C:nucleus"/>
    <property type="evidence" value="ECO:0007669"/>
    <property type="project" value="UniProtKB-SubCell"/>
</dbReference>
<comment type="caution">
    <text evidence="9">The sequence shown here is derived from an EMBL/GenBank/DDBJ whole genome shotgun (WGS) entry which is preliminary data.</text>
</comment>
<keyword evidence="2" id="KW-0677">Repeat</keyword>
<keyword evidence="10" id="KW-1185">Reference proteome</keyword>
<dbReference type="OrthoDB" id="6021714at2759"/>
<dbReference type="InterPro" id="IPR013767">
    <property type="entry name" value="PAS_fold"/>
</dbReference>
<dbReference type="PANTHER" id="PTHR23043:SF36">
    <property type="entry name" value="PROTEIN SINGLE-MINDED"/>
    <property type="match status" value="1"/>
</dbReference>
<evidence type="ECO:0000313" key="9">
    <source>
        <dbReference type="EMBL" id="CAG5136658.1"/>
    </source>
</evidence>
<dbReference type="Pfam" id="PF00989">
    <property type="entry name" value="PAS"/>
    <property type="match status" value="1"/>
</dbReference>
<keyword evidence="4" id="KW-0238">DNA-binding</keyword>
<feature type="region of interest" description="Disordered" evidence="7">
    <location>
        <begin position="270"/>
        <end position="328"/>
    </location>
</feature>
<evidence type="ECO:0000256" key="3">
    <source>
        <dbReference type="ARBA" id="ARBA00023015"/>
    </source>
</evidence>
<name>A0A8S4A8T9_9EUPU</name>
<evidence type="ECO:0000256" key="7">
    <source>
        <dbReference type="SAM" id="MobiDB-lite"/>
    </source>
</evidence>
<feature type="compositionally biased region" description="Low complexity" evidence="7">
    <location>
        <begin position="687"/>
        <end position="707"/>
    </location>
</feature>
<dbReference type="GO" id="GO:0000981">
    <property type="term" value="F:DNA-binding transcription factor activity, RNA polymerase II-specific"/>
    <property type="evidence" value="ECO:0007669"/>
    <property type="project" value="TreeGrafter"/>
</dbReference>
<dbReference type="InterPro" id="IPR000014">
    <property type="entry name" value="PAS"/>
</dbReference>
<dbReference type="AlphaFoldDB" id="A0A8S4A8T9"/>
<dbReference type="Pfam" id="PF08447">
    <property type="entry name" value="PAS_3"/>
    <property type="match status" value="1"/>
</dbReference>
<dbReference type="FunFam" id="3.30.450.20:FF:000047">
    <property type="entry name" value="SIM bHLH transcription factor 2"/>
    <property type="match status" value="1"/>
</dbReference>
<keyword evidence="5" id="KW-0804">Transcription</keyword>
<feature type="domain" description="PAS" evidence="8">
    <location>
        <begin position="16"/>
        <end position="80"/>
    </location>
</feature>
<dbReference type="InterPro" id="IPR001610">
    <property type="entry name" value="PAC"/>
</dbReference>
<dbReference type="EMBL" id="CAJHNH020008554">
    <property type="protein sequence ID" value="CAG5136658.1"/>
    <property type="molecule type" value="Genomic_DNA"/>
</dbReference>
<keyword evidence="6" id="KW-0539">Nucleus</keyword>
<comment type="subcellular location">
    <subcellularLocation>
        <location evidence="1">Nucleus</location>
    </subcellularLocation>
</comment>
<dbReference type="Gene3D" id="3.30.450.20">
    <property type="entry name" value="PAS domain"/>
    <property type="match status" value="2"/>
</dbReference>
<evidence type="ECO:0000256" key="4">
    <source>
        <dbReference type="ARBA" id="ARBA00023125"/>
    </source>
</evidence>
<feature type="compositionally biased region" description="Gly residues" evidence="7">
    <location>
        <begin position="476"/>
        <end position="488"/>
    </location>
</feature>
<feature type="compositionally biased region" description="Polar residues" evidence="7">
    <location>
        <begin position="639"/>
        <end position="661"/>
    </location>
</feature>
<keyword evidence="3" id="KW-0805">Transcription regulation</keyword>
<feature type="region of interest" description="Disordered" evidence="7">
    <location>
        <begin position="474"/>
        <end position="569"/>
    </location>
</feature>
<gene>
    <name evidence="9" type="ORF">CUNI_LOCUS22216</name>
</gene>
<organism evidence="9 10">
    <name type="scientific">Candidula unifasciata</name>
    <dbReference type="NCBI Taxonomy" id="100452"/>
    <lineage>
        <taxon>Eukaryota</taxon>
        <taxon>Metazoa</taxon>
        <taxon>Spiralia</taxon>
        <taxon>Lophotrochozoa</taxon>
        <taxon>Mollusca</taxon>
        <taxon>Gastropoda</taxon>
        <taxon>Heterobranchia</taxon>
        <taxon>Euthyneura</taxon>
        <taxon>Panpulmonata</taxon>
        <taxon>Eupulmonata</taxon>
        <taxon>Stylommatophora</taxon>
        <taxon>Helicina</taxon>
        <taxon>Helicoidea</taxon>
        <taxon>Geomitridae</taxon>
        <taxon>Candidula</taxon>
    </lineage>
</organism>
<feature type="compositionally biased region" description="Low complexity" evidence="7">
    <location>
        <begin position="278"/>
        <end position="297"/>
    </location>
</feature>
<evidence type="ECO:0000256" key="1">
    <source>
        <dbReference type="ARBA" id="ARBA00004123"/>
    </source>
</evidence>
<evidence type="ECO:0000259" key="8">
    <source>
        <dbReference type="PROSITE" id="PS50112"/>
    </source>
</evidence>
<dbReference type="PROSITE" id="PS50112">
    <property type="entry name" value="PAS"/>
    <property type="match status" value="2"/>
</dbReference>
<feature type="compositionally biased region" description="Polar residues" evidence="7">
    <location>
        <begin position="503"/>
        <end position="520"/>
    </location>
</feature>
<protein>
    <recommendedName>
        <fullName evidence="8">PAS domain-containing protein</fullName>
    </recommendedName>
</protein>
<evidence type="ECO:0000256" key="2">
    <source>
        <dbReference type="ARBA" id="ARBA00022737"/>
    </source>
</evidence>
<dbReference type="Proteomes" id="UP000678393">
    <property type="component" value="Unassembled WGS sequence"/>
</dbReference>
<dbReference type="SMART" id="SM00086">
    <property type="entry name" value="PAC"/>
    <property type="match status" value="1"/>
</dbReference>
<evidence type="ECO:0000256" key="6">
    <source>
        <dbReference type="ARBA" id="ARBA00023242"/>
    </source>
</evidence>
<feature type="domain" description="PAS" evidence="8">
    <location>
        <begin position="150"/>
        <end position="205"/>
    </location>
</feature>
<evidence type="ECO:0000313" key="10">
    <source>
        <dbReference type="Proteomes" id="UP000678393"/>
    </source>
</evidence>